<dbReference type="Proteomes" id="UP000025227">
    <property type="component" value="Unplaced"/>
</dbReference>
<dbReference type="PANTHER" id="PTHR21700">
    <property type="entry name" value="TRANSTHYRETIN-LIKE FAMILY PROTEIN-RELATED"/>
    <property type="match status" value="1"/>
</dbReference>
<keyword evidence="3" id="KW-0964">Secreted</keyword>
<evidence type="ECO:0000256" key="4">
    <source>
        <dbReference type="ARBA" id="ARBA00022729"/>
    </source>
</evidence>
<dbReference type="GO" id="GO:0009986">
    <property type="term" value="C:cell surface"/>
    <property type="evidence" value="ECO:0007669"/>
    <property type="project" value="InterPro"/>
</dbReference>
<evidence type="ECO:0000256" key="1">
    <source>
        <dbReference type="ARBA" id="ARBA00004613"/>
    </source>
</evidence>
<evidence type="ECO:0000313" key="6">
    <source>
        <dbReference type="Proteomes" id="UP000025227"/>
    </source>
</evidence>
<organism evidence="6 7">
    <name type="scientific">Haemonchus contortus</name>
    <name type="common">Barber pole worm</name>
    <dbReference type="NCBI Taxonomy" id="6289"/>
    <lineage>
        <taxon>Eukaryota</taxon>
        <taxon>Metazoa</taxon>
        <taxon>Ecdysozoa</taxon>
        <taxon>Nematoda</taxon>
        <taxon>Chromadorea</taxon>
        <taxon>Rhabditida</taxon>
        <taxon>Rhabditina</taxon>
        <taxon>Rhabditomorpha</taxon>
        <taxon>Strongyloidea</taxon>
        <taxon>Trichostrongylidae</taxon>
        <taxon>Haemonchus</taxon>
    </lineage>
</organism>
<dbReference type="AlphaFoldDB" id="A0A7I4YS79"/>
<dbReference type="WBParaSite" id="HCON_00137550-00001">
    <property type="protein sequence ID" value="HCON_00137550-00001"/>
    <property type="gene ID" value="HCON_00137550"/>
</dbReference>
<evidence type="ECO:0000256" key="5">
    <source>
        <dbReference type="SAM" id="SignalP"/>
    </source>
</evidence>
<keyword evidence="4 5" id="KW-0732">Signal</keyword>
<evidence type="ECO:0000256" key="3">
    <source>
        <dbReference type="ARBA" id="ARBA00022525"/>
    </source>
</evidence>
<dbReference type="InterPro" id="IPR038479">
    <property type="entry name" value="Transthyretin-like_sf"/>
</dbReference>
<dbReference type="InterPro" id="IPR001534">
    <property type="entry name" value="Transthyretin-like"/>
</dbReference>
<dbReference type="OrthoDB" id="5832063at2759"/>
<comment type="similarity">
    <text evidence="2">Belongs to the nematode transthyretin-like family.</text>
</comment>
<evidence type="ECO:0000256" key="2">
    <source>
        <dbReference type="ARBA" id="ARBA00010112"/>
    </source>
</evidence>
<accession>A0A7I4YS79</accession>
<dbReference type="Pfam" id="PF01060">
    <property type="entry name" value="TTR-52"/>
    <property type="match status" value="1"/>
</dbReference>
<comment type="subcellular location">
    <subcellularLocation>
        <location evidence="1">Secreted</location>
    </subcellularLocation>
</comment>
<name>A0A7I4YS79_HAECO</name>
<sequence length="139" mass="15788">MPYKVWLYILAVIGFCAAMRQQSVAVRGQLFCGDRPAVGVRVKLWDEDDGPDPDDALDEMYTDGNGNFQLQGSTRELTNIDPVLKIYHDCDDGIKPGQRKLKFYIPDQYIFPGGRPRKAFNLGALNLETIFKCEERDLL</sequence>
<reference evidence="7" key="1">
    <citation type="submission" date="2020-12" db="UniProtKB">
        <authorList>
            <consortium name="WormBaseParasite"/>
        </authorList>
    </citation>
    <scope>IDENTIFICATION</scope>
    <source>
        <strain evidence="7">MHco3</strain>
    </source>
</reference>
<protein>
    <submittedName>
        <fullName evidence="7">Transthyretin-like family protein</fullName>
    </submittedName>
</protein>
<dbReference type="OMA" id="NDFWICQ"/>
<feature type="chain" id="PRO_5029551192" evidence="5">
    <location>
        <begin position="19"/>
        <end position="139"/>
    </location>
</feature>
<evidence type="ECO:0000313" key="7">
    <source>
        <dbReference type="WBParaSite" id="HCON_00137550-00001"/>
    </source>
</evidence>
<keyword evidence="6" id="KW-1185">Reference proteome</keyword>
<dbReference type="GO" id="GO:0005576">
    <property type="term" value="C:extracellular region"/>
    <property type="evidence" value="ECO:0007669"/>
    <property type="project" value="UniProtKB-SubCell"/>
</dbReference>
<dbReference type="Gene3D" id="2.60.40.3330">
    <property type="match status" value="1"/>
</dbReference>
<proteinExistence type="inferred from homology"/>
<dbReference type="PANTHER" id="PTHR21700:SF126">
    <property type="entry name" value="TRANSTHYRETIN-LIKE FAMILY PROTEIN"/>
    <property type="match status" value="1"/>
</dbReference>
<feature type="signal peptide" evidence="5">
    <location>
        <begin position="1"/>
        <end position="18"/>
    </location>
</feature>